<keyword evidence="7 13" id="KW-0067">ATP-binding</keyword>
<dbReference type="GeneID" id="106669874"/>
<organism evidence="14 15">
    <name type="scientific">Cimex lectularius</name>
    <name type="common">Bed bug</name>
    <name type="synonym">Acanthia lectularia</name>
    <dbReference type="NCBI Taxonomy" id="79782"/>
    <lineage>
        <taxon>Eukaryota</taxon>
        <taxon>Metazoa</taxon>
        <taxon>Ecdysozoa</taxon>
        <taxon>Arthropoda</taxon>
        <taxon>Hexapoda</taxon>
        <taxon>Insecta</taxon>
        <taxon>Pterygota</taxon>
        <taxon>Neoptera</taxon>
        <taxon>Paraneoptera</taxon>
        <taxon>Hemiptera</taxon>
        <taxon>Heteroptera</taxon>
        <taxon>Panheteroptera</taxon>
        <taxon>Cimicomorpha</taxon>
        <taxon>Cimicidae</taxon>
        <taxon>Cimex</taxon>
    </lineage>
</organism>
<evidence type="ECO:0000256" key="11">
    <source>
        <dbReference type="ARBA" id="ARBA00023146"/>
    </source>
</evidence>
<dbReference type="SUPFAM" id="SSF52374">
    <property type="entry name" value="Nucleotidylyl transferase"/>
    <property type="match status" value="1"/>
</dbReference>
<keyword evidence="5 13" id="KW-0436">Ligase</keyword>
<evidence type="ECO:0000256" key="7">
    <source>
        <dbReference type="ARBA" id="ARBA00022840"/>
    </source>
</evidence>
<evidence type="ECO:0000256" key="1">
    <source>
        <dbReference type="ARBA" id="ARBA00002025"/>
    </source>
</evidence>
<dbReference type="GO" id="GO:0003723">
    <property type="term" value="F:RNA binding"/>
    <property type="evidence" value="ECO:0007669"/>
    <property type="project" value="InterPro"/>
</dbReference>
<evidence type="ECO:0000256" key="4">
    <source>
        <dbReference type="ARBA" id="ARBA00011738"/>
    </source>
</evidence>
<evidence type="ECO:0000256" key="9">
    <source>
        <dbReference type="ARBA" id="ARBA00022946"/>
    </source>
</evidence>
<dbReference type="EC" id="6.1.1.1" evidence="13"/>
<sequence>MSYRKLFSRLRNFTRPLRNYSGRNMMRVAERGMINDIFPKTASQDIIDLCNAAPQCVYAGFDPTADSLHIGNLLVLMNLLHWHRGGHEVIALIGGATARVGDPSGRTKDRDEQHEQVVRANVKSIAENIKRVFDNHKTYFFKDDRPLIPIKVVDNASWYKEKNVVDFICTVGRNFRMGTLLNRSSVEARLASENGMSYTEFSYPIFQAYDWLHLLTQYNCRFQVGGSDQMGNIMSGYELITRIHGKPVFGITVPLITTTSGDKFGKSAGNAIWLDAGKTSPFDFYQYFVRCPDDKVEDLLNYLTFSPPGAIKEMMRVHRSRPEDRTAQRFLAKQVTMLVHGEEGLTSAQRTSTAMYSNDLKMISELSADEVSSVFQGAPIVDILLRPGITVKQCALAAKCFPTENDADRIITAGGFYMNYNRTKNPEELLVPGVHILPNNVSLLRVGKRNFWIIRWLQ</sequence>
<dbReference type="Gene3D" id="1.10.240.10">
    <property type="entry name" value="Tyrosyl-Transfer RNA Synthetase"/>
    <property type="match status" value="1"/>
</dbReference>
<dbReference type="PRINTS" id="PR01040">
    <property type="entry name" value="TRNASYNTHTYR"/>
</dbReference>
<dbReference type="FunFam" id="3.40.50.620:FF:000107">
    <property type="entry name" value="Tyrosine--tRNA ligase"/>
    <property type="match status" value="1"/>
</dbReference>
<dbReference type="InterPro" id="IPR002307">
    <property type="entry name" value="Tyr-tRNA-ligase"/>
</dbReference>
<dbReference type="PANTHER" id="PTHR11766">
    <property type="entry name" value="TYROSYL-TRNA SYNTHETASE"/>
    <property type="match status" value="1"/>
</dbReference>
<comment type="similarity">
    <text evidence="3 13">Belongs to the class-I aminoacyl-tRNA synthetase family.</text>
</comment>
<keyword evidence="10" id="KW-0496">Mitochondrion</keyword>
<dbReference type="GO" id="GO:0005524">
    <property type="term" value="F:ATP binding"/>
    <property type="evidence" value="ECO:0007669"/>
    <property type="project" value="UniProtKB-KW"/>
</dbReference>
<dbReference type="SUPFAM" id="SSF55174">
    <property type="entry name" value="Alpha-L RNA-binding motif"/>
    <property type="match status" value="1"/>
</dbReference>
<evidence type="ECO:0000256" key="2">
    <source>
        <dbReference type="ARBA" id="ARBA00004305"/>
    </source>
</evidence>
<comment type="catalytic activity">
    <reaction evidence="12 13">
        <text>tRNA(Tyr) + L-tyrosine + ATP = L-tyrosyl-tRNA(Tyr) + AMP + diphosphate + H(+)</text>
        <dbReference type="Rhea" id="RHEA:10220"/>
        <dbReference type="Rhea" id="RHEA-COMP:9706"/>
        <dbReference type="Rhea" id="RHEA-COMP:9707"/>
        <dbReference type="ChEBI" id="CHEBI:15378"/>
        <dbReference type="ChEBI" id="CHEBI:30616"/>
        <dbReference type="ChEBI" id="CHEBI:33019"/>
        <dbReference type="ChEBI" id="CHEBI:58315"/>
        <dbReference type="ChEBI" id="CHEBI:78442"/>
        <dbReference type="ChEBI" id="CHEBI:78536"/>
        <dbReference type="ChEBI" id="CHEBI:456215"/>
        <dbReference type="EC" id="6.1.1.1"/>
    </reaction>
</comment>
<dbReference type="FunFam" id="3.10.290.10:FF:000017">
    <property type="entry name" value="Tyrosine--tRNA ligase"/>
    <property type="match status" value="1"/>
</dbReference>
<dbReference type="Gene3D" id="3.10.290.10">
    <property type="entry name" value="RNA-binding S4 domain"/>
    <property type="match status" value="1"/>
</dbReference>
<dbReference type="OMA" id="IIARFHD"/>
<evidence type="ECO:0000256" key="8">
    <source>
        <dbReference type="ARBA" id="ARBA00022917"/>
    </source>
</evidence>
<dbReference type="Pfam" id="PF00579">
    <property type="entry name" value="tRNA-synt_1b"/>
    <property type="match status" value="1"/>
</dbReference>
<keyword evidence="15" id="KW-1185">Reference proteome</keyword>
<comment type="subunit">
    <text evidence="4">Homodimer.</text>
</comment>
<protein>
    <recommendedName>
        <fullName evidence="13">Tyrosine--tRNA ligase</fullName>
        <ecNumber evidence="13">6.1.1.1</ecNumber>
    </recommendedName>
    <alternativeName>
        <fullName evidence="13">Tyrosyl-tRNA synthetase</fullName>
    </alternativeName>
</protein>
<dbReference type="KEGG" id="clec:106669874"/>
<dbReference type="OrthoDB" id="337870at2759"/>
<dbReference type="InterPro" id="IPR014729">
    <property type="entry name" value="Rossmann-like_a/b/a_fold"/>
</dbReference>
<reference evidence="14" key="1">
    <citation type="submission" date="2022-01" db="UniProtKB">
        <authorList>
            <consortium name="EnsemblMetazoa"/>
        </authorList>
    </citation>
    <scope>IDENTIFICATION</scope>
</reference>
<keyword evidence="6 13" id="KW-0547">Nucleotide-binding</keyword>
<keyword evidence="9" id="KW-0809">Transit peptide</keyword>
<comment type="function">
    <text evidence="1">Catalyzes the attachment of tyrosine to tRNA(Tyr) in a two-step reaction: tyrosine is first activated by ATP to form Tyr-AMP and then transferred to the acceptor end of tRNA(Tyr).</text>
</comment>
<dbReference type="PANTHER" id="PTHR11766:SF0">
    <property type="entry name" value="TYROSINE--TRNA LIGASE, MITOCHONDRIAL"/>
    <property type="match status" value="1"/>
</dbReference>
<dbReference type="InterPro" id="IPR024088">
    <property type="entry name" value="Tyr-tRNA-ligase_bac-type"/>
</dbReference>
<dbReference type="GO" id="GO:0005759">
    <property type="term" value="C:mitochondrial matrix"/>
    <property type="evidence" value="ECO:0007669"/>
    <property type="project" value="UniProtKB-SubCell"/>
</dbReference>
<dbReference type="FunFam" id="1.10.240.10:FF:000001">
    <property type="entry name" value="Tyrosine--tRNA ligase"/>
    <property type="match status" value="1"/>
</dbReference>
<comment type="subcellular location">
    <subcellularLocation>
        <location evidence="2">Mitochondrion matrix</location>
    </subcellularLocation>
</comment>
<dbReference type="CDD" id="cd00805">
    <property type="entry name" value="TyrRS_core"/>
    <property type="match status" value="1"/>
</dbReference>
<accession>A0A8I6S393</accession>
<evidence type="ECO:0000313" key="14">
    <source>
        <dbReference type="EnsemblMetazoa" id="XP_014255189.1"/>
    </source>
</evidence>
<evidence type="ECO:0000256" key="12">
    <source>
        <dbReference type="ARBA" id="ARBA00048248"/>
    </source>
</evidence>
<dbReference type="InterPro" id="IPR001412">
    <property type="entry name" value="aa-tRNA-synth_I_CS"/>
</dbReference>
<proteinExistence type="inferred from homology"/>
<dbReference type="GO" id="GO:0004831">
    <property type="term" value="F:tyrosine-tRNA ligase activity"/>
    <property type="evidence" value="ECO:0007669"/>
    <property type="project" value="UniProtKB-EC"/>
</dbReference>
<keyword evidence="11 13" id="KW-0030">Aminoacyl-tRNA synthetase</keyword>
<dbReference type="PROSITE" id="PS00178">
    <property type="entry name" value="AA_TRNA_LIGASE_I"/>
    <property type="match status" value="1"/>
</dbReference>
<name>A0A8I6S393_CIMLE</name>
<evidence type="ECO:0000313" key="15">
    <source>
        <dbReference type="Proteomes" id="UP000494040"/>
    </source>
</evidence>
<dbReference type="GO" id="GO:0006437">
    <property type="term" value="P:tyrosyl-tRNA aminoacylation"/>
    <property type="evidence" value="ECO:0007669"/>
    <property type="project" value="InterPro"/>
</dbReference>
<dbReference type="EnsemblMetazoa" id="XM_014399703.1">
    <property type="protein sequence ID" value="XP_014255189.1"/>
    <property type="gene ID" value="LOC106669874"/>
</dbReference>
<dbReference type="InterPro" id="IPR036986">
    <property type="entry name" value="S4_RNA-bd_sf"/>
</dbReference>
<dbReference type="Gene3D" id="3.40.50.620">
    <property type="entry name" value="HUPs"/>
    <property type="match status" value="1"/>
</dbReference>
<evidence type="ECO:0000256" key="10">
    <source>
        <dbReference type="ARBA" id="ARBA00023128"/>
    </source>
</evidence>
<keyword evidence="8 13" id="KW-0648">Protein biosynthesis</keyword>
<dbReference type="GO" id="GO:0005829">
    <property type="term" value="C:cytosol"/>
    <property type="evidence" value="ECO:0007669"/>
    <property type="project" value="TreeGrafter"/>
</dbReference>
<dbReference type="NCBIfam" id="TIGR00234">
    <property type="entry name" value="tyrS"/>
    <property type="match status" value="1"/>
</dbReference>
<evidence type="ECO:0000256" key="6">
    <source>
        <dbReference type="ARBA" id="ARBA00022741"/>
    </source>
</evidence>
<dbReference type="Proteomes" id="UP000494040">
    <property type="component" value="Unassembled WGS sequence"/>
</dbReference>
<dbReference type="AlphaFoldDB" id="A0A8I6S393"/>
<evidence type="ECO:0000256" key="5">
    <source>
        <dbReference type="ARBA" id="ARBA00022598"/>
    </source>
</evidence>
<dbReference type="CTD" id="37965"/>
<dbReference type="InterPro" id="IPR002305">
    <property type="entry name" value="aa-tRNA-synth_Ic"/>
</dbReference>
<dbReference type="RefSeq" id="XP_014255189.1">
    <property type="nucleotide sequence ID" value="XM_014399703.1"/>
</dbReference>
<evidence type="ECO:0000256" key="13">
    <source>
        <dbReference type="RuleBase" id="RU361234"/>
    </source>
</evidence>
<evidence type="ECO:0000256" key="3">
    <source>
        <dbReference type="ARBA" id="ARBA00005594"/>
    </source>
</evidence>